<accession>A0A150MUP9</accession>
<dbReference type="InterPro" id="IPR052399">
    <property type="entry name" value="Phage_Baseplate_Assmbl_Protein"/>
</dbReference>
<dbReference type="PANTHER" id="PTHR37829:SF3">
    <property type="entry name" value="PROTEIN JAYE-RELATED"/>
    <property type="match status" value="1"/>
</dbReference>
<dbReference type="Pfam" id="PF04865">
    <property type="entry name" value="Baseplate_J"/>
    <property type="match status" value="1"/>
</dbReference>
<gene>
    <name evidence="2" type="ORF">B4109_3082</name>
</gene>
<dbReference type="RefSeq" id="WP_061567258.1">
    <property type="nucleotide sequence ID" value="NZ_LQYV01000031.1"/>
</dbReference>
<proteinExistence type="predicted"/>
<reference evidence="2 3" key="1">
    <citation type="submission" date="2016-01" db="EMBL/GenBank/DDBJ databases">
        <title>Draft Genome Sequences of Seven Thermophilic Sporeformers Isolated from Foods.</title>
        <authorList>
            <person name="Berendsen E.M."/>
            <person name="Wells-Bennik M.H."/>
            <person name="Krawcyk A.O."/>
            <person name="De Jong A."/>
            <person name="Holsappel S."/>
            <person name="Eijlander R.T."/>
            <person name="Kuipers O.P."/>
        </authorList>
    </citation>
    <scope>NUCLEOTIDE SEQUENCE [LARGE SCALE GENOMIC DNA]</scope>
    <source>
        <strain evidence="2 3">B4109</strain>
    </source>
</reference>
<dbReference type="PANTHER" id="PTHR37829">
    <property type="entry name" value="PHAGE-LIKE ELEMENT PBSX PROTEIN XKDT"/>
    <property type="match status" value="1"/>
</dbReference>
<feature type="domain" description="Baseplate protein J-like barrel" evidence="1">
    <location>
        <begin position="95"/>
        <end position="175"/>
    </location>
</feature>
<evidence type="ECO:0000313" key="3">
    <source>
        <dbReference type="Proteomes" id="UP000075424"/>
    </source>
</evidence>
<dbReference type="PATRIC" id="fig|1422.18.peg.2570"/>
<dbReference type="InterPro" id="IPR006949">
    <property type="entry name" value="Barrel_Baseplate_J-like"/>
</dbReference>
<evidence type="ECO:0000259" key="1">
    <source>
        <dbReference type="Pfam" id="PF04865"/>
    </source>
</evidence>
<dbReference type="EMBL" id="LQYV01000031">
    <property type="protein sequence ID" value="KYD28181.1"/>
    <property type="molecule type" value="Genomic_DNA"/>
</dbReference>
<dbReference type="AlphaFoldDB" id="A0A150MUP9"/>
<comment type="caution">
    <text evidence="2">The sequence shown here is derived from an EMBL/GenBank/DDBJ whole genome shotgun (WGS) entry which is preliminary data.</text>
</comment>
<evidence type="ECO:0000313" key="2">
    <source>
        <dbReference type="EMBL" id="KYD28181.1"/>
    </source>
</evidence>
<dbReference type="Proteomes" id="UP000075424">
    <property type="component" value="Unassembled WGS sequence"/>
</dbReference>
<protein>
    <recommendedName>
        <fullName evidence="1">Baseplate protein J-like barrel domain-containing protein</fullName>
    </recommendedName>
</protein>
<sequence length="391" mass="42880">MLDKNGFKRKRYSDLVEDMTLKVKELFGEDTNLSERSFLGILIRLFAWFLATIWEVAEKVYNSGYMHKAEGIQLDRKAWEFGITRLQEQHAQGMVEIRGSPGYVVEEGTLFETEKGVLFELIEDVALDDNGVGTGSIVCTDPGTKGNVAANTVKIVSNPNENITSVTNPEPITGGRERETDAEFLERYQQTLSGLGSSSTDSIRAELLKLNGVRAAVVIENTKSTPDEAGRPPKSISTYVLGGDPNKIAQVIFKKKAAGIEAYGTEQIEVLDMGGYPHTIGFSWVTEVPIAIQATIYKNDSFPADGVQQIKTQFIKYIGGEDADGTFYTGLNAGETVTVFKLIKQLDKIEGIDDVELLVGIKGQTLGTENIPMDITQVAQISHTDIEVQVV</sequence>
<name>A0A150MUP9_GEOSE</name>
<organism evidence="2 3">
    <name type="scientific">Geobacillus stearothermophilus</name>
    <name type="common">Bacillus stearothermophilus</name>
    <dbReference type="NCBI Taxonomy" id="1422"/>
    <lineage>
        <taxon>Bacteria</taxon>
        <taxon>Bacillati</taxon>
        <taxon>Bacillota</taxon>
        <taxon>Bacilli</taxon>
        <taxon>Bacillales</taxon>
        <taxon>Anoxybacillaceae</taxon>
        <taxon>Geobacillus</taxon>
    </lineage>
</organism>